<dbReference type="WBParaSite" id="PgR025_g104_t01">
    <property type="protein sequence ID" value="PgR025_g104_t01"/>
    <property type="gene ID" value="PgR025_g104"/>
</dbReference>
<evidence type="ECO:0000313" key="11">
    <source>
        <dbReference type="WBParaSite" id="PgR025_g104_t01"/>
    </source>
</evidence>
<accession>A0A915B6D7</accession>
<evidence type="ECO:0000256" key="5">
    <source>
        <dbReference type="ARBA" id="ARBA00022989"/>
    </source>
</evidence>
<proteinExistence type="predicted"/>
<dbReference type="SMART" id="SM00665">
    <property type="entry name" value="B561"/>
    <property type="match status" value="1"/>
</dbReference>
<keyword evidence="6 7" id="KW-0472">Membrane</keyword>
<dbReference type="Gene3D" id="1.20.120.1770">
    <property type="match status" value="1"/>
</dbReference>
<dbReference type="GO" id="GO:0016020">
    <property type="term" value="C:membrane"/>
    <property type="evidence" value="ECO:0007669"/>
    <property type="project" value="UniProtKB-SubCell"/>
</dbReference>
<keyword evidence="3 7" id="KW-0812">Transmembrane</keyword>
<evidence type="ECO:0000256" key="6">
    <source>
        <dbReference type="ARBA" id="ARBA00023136"/>
    </source>
</evidence>
<comment type="subcellular location">
    <subcellularLocation>
        <location evidence="1">Membrane</location>
    </subcellularLocation>
</comment>
<dbReference type="AlphaFoldDB" id="A0A915B6D7"/>
<feature type="domain" description="Cytochrome b561" evidence="9">
    <location>
        <begin position="129"/>
        <end position="228"/>
    </location>
</feature>
<evidence type="ECO:0000256" key="3">
    <source>
        <dbReference type="ARBA" id="ARBA00022692"/>
    </source>
</evidence>
<keyword evidence="10" id="KW-1185">Reference proteome</keyword>
<dbReference type="PANTHER" id="PTHR46902:SF1">
    <property type="entry name" value="DOMON DOMAIN-CONTAINING PROTEIN FRRS1L"/>
    <property type="match status" value="1"/>
</dbReference>
<feature type="transmembrane region" description="Helical" evidence="7">
    <location>
        <begin position="168"/>
        <end position="186"/>
    </location>
</feature>
<evidence type="ECO:0000256" key="1">
    <source>
        <dbReference type="ARBA" id="ARBA00004370"/>
    </source>
</evidence>
<dbReference type="GO" id="GO:0099072">
    <property type="term" value="P:regulation of postsynaptic membrane neurotransmitter receptor levels"/>
    <property type="evidence" value="ECO:0007669"/>
    <property type="project" value="TreeGrafter"/>
</dbReference>
<evidence type="ECO:0000259" key="9">
    <source>
        <dbReference type="SMART" id="SM00665"/>
    </source>
</evidence>
<evidence type="ECO:0000256" key="8">
    <source>
        <dbReference type="SAM" id="SignalP"/>
    </source>
</evidence>
<evidence type="ECO:0000313" key="10">
    <source>
        <dbReference type="Proteomes" id="UP000887569"/>
    </source>
</evidence>
<name>A0A915B6D7_PARUN</name>
<dbReference type="InterPro" id="IPR006593">
    <property type="entry name" value="Cyt_b561/ferric_Rdtase_TM"/>
</dbReference>
<reference evidence="11" key="1">
    <citation type="submission" date="2022-11" db="UniProtKB">
        <authorList>
            <consortium name="WormBaseParasite"/>
        </authorList>
    </citation>
    <scope>IDENTIFICATION</scope>
</reference>
<dbReference type="GO" id="GO:1900449">
    <property type="term" value="P:regulation of glutamate receptor signaling pathway"/>
    <property type="evidence" value="ECO:0007669"/>
    <property type="project" value="InterPro"/>
</dbReference>
<evidence type="ECO:0000256" key="4">
    <source>
        <dbReference type="ARBA" id="ARBA00022982"/>
    </source>
</evidence>
<evidence type="ECO:0000256" key="2">
    <source>
        <dbReference type="ARBA" id="ARBA00022448"/>
    </source>
</evidence>
<protein>
    <submittedName>
        <fullName evidence="11">Cytochrome b561 domain-containing protein</fullName>
    </submittedName>
</protein>
<evidence type="ECO:0000256" key="7">
    <source>
        <dbReference type="SAM" id="Phobius"/>
    </source>
</evidence>
<keyword evidence="4" id="KW-0249">Electron transport</keyword>
<sequence length="331" mass="36705">MELRFVQLLCFLIHTSAQFDTSTCGVQKGCVLNPPGCDPLVNCMSAFSYRVDDDSILMEINGVATNDVTSYVAVGFSNDKRMNLLNDTLQTISAIYANDRLACVLRQKILPPAGLTNTQVWPLNQAYYIFLALGPTTLQGVRLQAITNQESDVAAEALSVEGSNVNRTWGSIHSILGLLACVVAWAQPLNAVFRCDHQSSFRVLFNILHRFFGFSAWLMAAASIMIAVRWFRSRFTDSHIALGLFVTYIAIFGITLIFSEVLCIRAWWQRRNMVVSSDLEMLPTEEKNSRITLSVEDEKRNRLQLALSAVFVAIAVGTCIGLCCLMGVVPD</sequence>
<feature type="signal peptide" evidence="8">
    <location>
        <begin position="1"/>
        <end position="17"/>
    </location>
</feature>
<dbReference type="CDD" id="cd08760">
    <property type="entry name" value="Cyt_b561_FRRS1_like"/>
    <property type="match status" value="1"/>
</dbReference>
<feature type="transmembrane region" description="Helical" evidence="7">
    <location>
        <begin position="240"/>
        <end position="263"/>
    </location>
</feature>
<organism evidence="10 11">
    <name type="scientific">Parascaris univalens</name>
    <name type="common">Nematode worm</name>
    <dbReference type="NCBI Taxonomy" id="6257"/>
    <lineage>
        <taxon>Eukaryota</taxon>
        <taxon>Metazoa</taxon>
        <taxon>Ecdysozoa</taxon>
        <taxon>Nematoda</taxon>
        <taxon>Chromadorea</taxon>
        <taxon>Rhabditida</taxon>
        <taxon>Spirurina</taxon>
        <taxon>Ascaridomorpha</taxon>
        <taxon>Ascaridoidea</taxon>
        <taxon>Ascarididae</taxon>
        <taxon>Parascaris</taxon>
    </lineage>
</organism>
<keyword evidence="5 7" id="KW-1133">Transmembrane helix</keyword>
<feature type="chain" id="PRO_5037664311" evidence="8">
    <location>
        <begin position="18"/>
        <end position="331"/>
    </location>
</feature>
<keyword evidence="2" id="KW-0813">Transport</keyword>
<dbReference type="InterPro" id="IPR042789">
    <property type="entry name" value="FRRS1L"/>
</dbReference>
<keyword evidence="8" id="KW-0732">Signal</keyword>
<dbReference type="PANTHER" id="PTHR46902">
    <property type="entry name" value="DOMON DOMAIN-CONTAINING PROTEIN FRRS1L"/>
    <property type="match status" value="1"/>
</dbReference>
<feature type="transmembrane region" description="Helical" evidence="7">
    <location>
        <begin position="207"/>
        <end position="228"/>
    </location>
</feature>
<feature type="transmembrane region" description="Helical" evidence="7">
    <location>
        <begin position="305"/>
        <end position="329"/>
    </location>
</feature>
<dbReference type="Proteomes" id="UP000887569">
    <property type="component" value="Unplaced"/>
</dbReference>